<dbReference type="InterPro" id="IPR019775">
    <property type="entry name" value="WD40_repeat_CS"/>
</dbReference>
<dbReference type="InterPro" id="IPR051973">
    <property type="entry name" value="tRNA_Anticodon_Mtase-Reg"/>
</dbReference>
<name>A0AAI8Z6L5_9PEZI</name>
<dbReference type="GO" id="GO:0005737">
    <property type="term" value="C:cytoplasm"/>
    <property type="evidence" value="ECO:0007669"/>
    <property type="project" value="UniProtKB-SubCell"/>
</dbReference>
<dbReference type="PANTHER" id="PTHR14344:SF3">
    <property type="entry name" value="WD REPEAT-CONTAINING PROTEIN 6"/>
    <property type="match status" value="1"/>
</dbReference>
<gene>
    <name evidence="8" type="ORF">LECACI_7A008622</name>
</gene>
<organism evidence="8 9">
    <name type="scientific">Lecanosticta acicola</name>
    <dbReference type="NCBI Taxonomy" id="111012"/>
    <lineage>
        <taxon>Eukaryota</taxon>
        <taxon>Fungi</taxon>
        <taxon>Dikarya</taxon>
        <taxon>Ascomycota</taxon>
        <taxon>Pezizomycotina</taxon>
        <taxon>Dothideomycetes</taxon>
        <taxon>Dothideomycetidae</taxon>
        <taxon>Mycosphaerellales</taxon>
        <taxon>Mycosphaerellaceae</taxon>
        <taxon>Lecanosticta</taxon>
    </lineage>
</organism>
<dbReference type="GO" id="GO:0030488">
    <property type="term" value="P:tRNA methylation"/>
    <property type="evidence" value="ECO:0007669"/>
    <property type="project" value="TreeGrafter"/>
</dbReference>
<dbReference type="AlphaFoldDB" id="A0AAI8Z6L5"/>
<comment type="caution">
    <text evidence="8">The sequence shown here is derived from an EMBL/GenBank/DDBJ whole genome shotgun (WGS) entry which is preliminary data.</text>
</comment>
<evidence type="ECO:0000313" key="8">
    <source>
        <dbReference type="EMBL" id="CAK4033464.1"/>
    </source>
</evidence>
<accession>A0AAI8Z6L5</accession>
<evidence type="ECO:0000256" key="2">
    <source>
        <dbReference type="ARBA" id="ARBA00022490"/>
    </source>
</evidence>
<dbReference type="Gene3D" id="2.130.10.10">
    <property type="entry name" value="YVTN repeat-like/Quinoprotein amine dehydrogenase"/>
    <property type="match status" value="3"/>
</dbReference>
<keyword evidence="5" id="KW-0677">Repeat</keyword>
<evidence type="ECO:0000256" key="6">
    <source>
        <dbReference type="ARBA" id="ARBA00038255"/>
    </source>
</evidence>
<evidence type="ECO:0000256" key="7">
    <source>
        <dbReference type="PROSITE-ProRule" id="PRU00221"/>
    </source>
</evidence>
<comment type="similarity">
    <text evidence="6">Belongs to the WD repeat WDR6 family.</text>
</comment>
<dbReference type="Proteomes" id="UP001296104">
    <property type="component" value="Unassembled WGS sequence"/>
</dbReference>
<dbReference type="PROSITE" id="PS00678">
    <property type="entry name" value="WD_REPEATS_1"/>
    <property type="match status" value="1"/>
</dbReference>
<dbReference type="PROSITE" id="PS50082">
    <property type="entry name" value="WD_REPEATS_2"/>
    <property type="match status" value="1"/>
</dbReference>
<dbReference type="PANTHER" id="PTHR14344">
    <property type="entry name" value="WD REPEAT PROTEIN"/>
    <property type="match status" value="1"/>
</dbReference>
<protein>
    <submittedName>
        <fullName evidence="8">WD repeat-containing</fullName>
    </submittedName>
</protein>
<evidence type="ECO:0000256" key="1">
    <source>
        <dbReference type="ARBA" id="ARBA00004496"/>
    </source>
</evidence>
<feature type="repeat" description="WD" evidence="7">
    <location>
        <begin position="197"/>
        <end position="247"/>
    </location>
</feature>
<dbReference type="InterPro" id="IPR036322">
    <property type="entry name" value="WD40_repeat_dom_sf"/>
</dbReference>
<dbReference type="EMBL" id="CAVMBE010000086">
    <property type="protein sequence ID" value="CAK4033464.1"/>
    <property type="molecule type" value="Genomic_DNA"/>
</dbReference>
<keyword evidence="9" id="KW-1185">Reference proteome</keyword>
<dbReference type="Pfam" id="PF00400">
    <property type="entry name" value="WD40"/>
    <property type="match status" value="3"/>
</dbReference>
<keyword evidence="4" id="KW-0819">tRNA processing</keyword>
<keyword evidence="2" id="KW-0963">Cytoplasm</keyword>
<dbReference type="SUPFAM" id="SSF50978">
    <property type="entry name" value="WD40 repeat-like"/>
    <property type="match status" value="4"/>
</dbReference>
<dbReference type="SMART" id="SM00320">
    <property type="entry name" value="WD40"/>
    <property type="match status" value="8"/>
</dbReference>
<evidence type="ECO:0000256" key="4">
    <source>
        <dbReference type="ARBA" id="ARBA00022694"/>
    </source>
</evidence>
<sequence length="1085" mass="116741">MQHETHRVPVTALAFWSPDVILSGEGPLLKAYRVSSKALLATVPIFPSQTIHGVIVNRHGNASAVLVWGGRSVRQLSIGLADDTILRLTAGEAAEADDWILDASFSEHSDALRPQVALVTAHNALVLATLNEALESRLELVTTGSNCILYCAQVVWLSASKCLIASGTAFGDILIWSCFLSAHDGYHSASCQTHYTFSAHAGSVFGVQISPSSSGAGCAGVRRLLASCSDDRTVSIWDISDLTVESATLAEDQRQTGFGAKAGEDAHPPPLLGKVMGHLSRIWHILFLADPKKSSAVSTTAQCPVDKCLVSCGEDASSITWGLGSRYDSGNRLTYTLEQLESQKAHAGKNIWSVVFDGTCQVVTGGADGSIAIRATNSANSNLLRSEITLRDTERADNVRSYGFVDDLGLLATTDKGRALIIDIGFHGEHTIKEVSPPISGLCGYSVVASIPHLAFAAGSDGAVYAYSKIFNTFSNIVETGRKVAGIFAQDVNATGEHIGLLVTNMGTNSALFGLLACTCSSGRPLLQTQYRLRLPQGFTVTSFVHVQHKKHNLVLLGSRHGAIAIFVLPELEQEEPISCNALHLAVHGKETVTCLQHELAPPSMDIAVFSTGRDGTYAAHRLTISDEDIHLTTIHQLTLPFGPNVEGLGRPYQGGLWIWGFRGKQFVVYDIDAQQEVMAVECGGAHRNWSFQIAKEGGIFVWTKASKLYYARQAQLPFQTINSGGHGREIKSAAVSPRDSALIATGAEDTDIKLSRYEDGSFRCLHTLQKHNTGIQHLAWSGNGEYLFSSGGFEEFFVWRIRDDLPTPMMNIGVRCESAHPRSGTSDLRIMNFDVQPHGSDAGEFRITMVYSDSTIRTWKYISDDKAWQFLAGGSYLTSCLTQCLQLAAPHNDNFLLTAASDGHLTTWKVDTQQEEGMCWTSRHRVHQSGILSLVRSAAALHDGSVLIFTGGDDNAIGITRMSASGAFQGTLLVPRAHAAAVTALVVVAVAVAADDEDSRTASSSSSDGGVLLVSASLDQRVKVWRIRIDLDKAASGVDGLDVQLVQNSFTAVADVSSMESMWDPKGGVRKVLVCGVGMDVWKM</sequence>
<evidence type="ECO:0000256" key="3">
    <source>
        <dbReference type="ARBA" id="ARBA00022574"/>
    </source>
</evidence>
<proteinExistence type="inferred from homology"/>
<reference evidence="8" key="1">
    <citation type="submission" date="2023-11" db="EMBL/GenBank/DDBJ databases">
        <authorList>
            <person name="Alioto T."/>
            <person name="Alioto T."/>
            <person name="Gomez Garrido J."/>
        </authorList>
    </citation>
    <scope>NUCLEOTIDE SEQUENCE</scope>
</reference>
<evidence type="ECO:0000313" key="9">
    <source>
        <dbReference type="Proteomes" id="UP001296104"/>
    </source>
</evidence>
<keyword evidence="3 7" id="KW-0853">WD repeat</keyword>
<dbReference type="InterPro" id="IPR001680">
    <property type="entry name" value="WD40_rpt"/>
</dbReference>
<comment type="subcellular location">
    <subcellularLocation>
        <location evidence="1">Cytoplasm</location>
    </subcellularLocation>
</comment>
<dbReference type="InterPro" id="IPR015943">
    <property type="entry name" value="WD40/YVTN_repeat-like_dom_sf"/>
</dbReference>
<evidence type="ECO:0000256" key="5">
    <source>
        <dbReference type="ARBA" id="ARBA00022737"/>
    </source>
</evidence>